<dbReference type="KEGG" id="ttf:THTE_2654"/>
<dbReference type="EMBL" id="CP018477">
    <property type="protein sequence ID" value="ASV75256.1"/>
    <property type="molecule type" value="Genomic_DNA"/>
</dbReference>
<dbReference type="Proteomes" id="UP000215086">
    <property type="component" value="Chromosome"/>
</dbReference>
<name>A0A286RH46_9BACT</name>
<gene>
    <name evidence="1" type="ORF">THTE_2654</name>
</gene>
<reference evidence="1 2" key="1">
    <citation type="journal article" name="Front. Microbiol.">
        <title>Sugar Metabolism of the First Thermophilic Planctomycete Thermogutta terrifontis: Comparative Genomic and Transcriptomic Approaches.</title>
        <authorList>
            <person name="Elcheninov A.G."/>
            <person name="Menzel P."/>
            <person name="Gudbergsdottir S.R."/>
            <person name="Slesarev A.I."/>
            <person name="Kadnikov V.V."/>
            <person name="Krogh A."/>
            <person name="Bonch-Osmolovskaya E.A."/>
            <person name="Peng X."/>
            <person name="Kublanov I.V."/>
        </authorList>
    </citation>
    <scope>NUCLEOTIDE SEQUENCE [LARGE SCALE GENOMIC DNA]</scope>
    <source>
        <strain evidence="1 2">R1</strain>
    </source>
</reference>
<evidence type="ECO:0000313" key="2">
    <source>
        <dbReference type="Proteomes" id="UP000215086"/>
    </source>
</evidence>
<dbReference type="AlphaFoldDB" id="A0A286RH46"/>
<accession>A0A286RH46</accession>
<keyword evidence="2" id="KW-1185">Reference proteome</keyword>
<evidence type="ECO:0000313" key="1">
    <source>
        <dbReference type="EMBL" id="ASV75256.1"/>
    </source>
</evidence>
<proteinExistence type="predicted"/>
<protein>
    <submittedName>
        <fullName evidence="1">Uncharacterized protein</fullName>
    </submittedName>
</protein>
<sequence length="73" mass="8370">MFRCIAATNRVAGQSSEATVKNFYLGKHGTPESRAEFERLIAEWLTAGRVRLNRLAHLTTEHLLRSWMELVAR</sequence>
<organism evidence="1 2">
    <name type="scientific">Thermogutta terrifontis</name>
    <dbReference type="NCBI Taxonomy" id="1331910"/>
    <lineage>
        <taxon>Bacteria</taxon>
        <taxon>Pseudomonadati</taxon>
        <taxon>Planctomycetota</taxon>
        <taxon>Planctomycetia</taxon>
        <taxon>Pirellulales</taxon>
        <taxon>Thermoguttaceae</taxon>
        <taxon>Thermogutta</taxon>
    </lineage>
</organism>
<dbReference type="RefSeq" id="WP_095415376.1">
    <property type="nucleotide sequence ID" value="NZ_CP018477.1"/>
</dbReference>